<comment type="caution">
    <text evidence="1">The sequence shown here is derived from an EMBL/GenBank/DDBJ whole genome shotgun (WGS) entry which is preliminary data.</text>
</comment>
<dbReference type="RefSeq" id="WP_017262374.1">
    <property type="nucleotide sequence ID" value="NZ_AUAW01000013.1"/>
</dbReference>
<reference evidence="1 2" key="1">
    <citation type="journal article" date="2015" name="Genome Announc.">
        <title>Expanding the biotechnology potential of lactobacilli through comparative genomics of 213 strains and associated genera.</title>
        <authorList>
            <person name="Sun Z."/>
            <person name="Harris H.M."/>
            <person name="McCann A."/>
            <person name="Guo C."/>
            <person name="Argimon S."/>
            <person name="Zhang W."/>
            <person name="Yang X."/>
            <person name="Jeffery I.B."/>
            <person name="Cooney J.C."/>
            <person name="Kagawa T.F."/>
            <person name="Liu W."/>
            <person name="Song Y."/>
            <person name="Salvetti E."/>
            <person name="Wrobel A."/>
            <person name="Rasinkangas P."/>
            <person name="Parkhill J."/>
            <person name="Rea M.C."/>
            <person name="O'Sullivan O."/>
            <person name="Ritari J."/>
            <person name="Douillard F.P."/>
            <person name="Paul Ross R."/>
            <person name="Yang R."/>
            <person name="Briner A.E."/>
            <person name="Felis G.E."/>
            <person name="de Vos W.M."/>
            <person name="Barrangou R."/>
            <person name="Klaenhammer T.R."/>
            <person name="Caufield P.W."/>
            <person name="Cui Y."/>
            <person name="Zhang H."/>
            <person name="O'Toole P.W."/>
        </authorList>
    </citation>
    <scope>NUCLEOTIDE SEQUENCE [LARGE SCALE GENOMIC DNA]</scope>
    <source>
        <strain evidence="1 2">DSM 15814</strain>
    </source>
</reference>
<keyword evidence="2" id="KW-1185">Reference proteome</keyword>
<sequence>MDIDMIHQLHELEADEEWFRMVGTERRLNHFEDVDFDKYQTNQDRVDRNRTLLLGIRAGLSENNSPDEPVPLRRAWRGHGQKEGLRLLTTVYRNYGLRYREIAELLGINASTVRHDLRPFKDGEMIKSDFVINMPRDKVADLKITLGLDNHAKRK</sequence>
<dbReference type="SUPFAM" id="SSF46785">
    <property type="entry name" value="Winged helix' DNA-binding domain"/>
    <property type="match status" value="1"/>
</dbReference>
<dbReference type="Proteomes" id="UP000051999">
    <property type="component" value="Unassembled WGS sequence"/>
</dbReference>
<dbReference type="EMBL" id="AZFF01000012">
    <property type="protein sequence ID" value="KRL54008.1"/>
    <property type="molecule type" value="Genomic_DNA"/>
</dbReference>
<accession>A0A0R1RKK5</accession>
<gene>
    <name evidence="1" type="ORF">FD35_GL000711</name>
</gene>
<proteinExistence type="predicted"/>
<organism evidence="1 2">
    <name type="scientific">Furfurilactobacillus rossiae DSM 15814</name>
    <dbReference type="NCBI Taxonomy" id="1114972"/>
    <lineage>
        <taxon>Bacteria</taxon>
        <taxon>Bacillati</taxon>
        <taxon>Bacillota</taxon>
        <taxon>Bacilli</taxon>
        <taxon>Lactobacillales</taxon>
        <taxon>Lactobacillaceae</taxon>
        <taxon>Furfurilactobacillus</taxon>
    </lineage>
</organism>
<dbReference type="AlphaFoldDB" id="A0A0R1RKK5"/>
<dbReference type="OrthoDB" id="9784984at2"/>
<protein>
    <submittedName>
        <fullName evidence="1">Uncharacterized protein</fullName>
    </submittedName>
</protein>
<name>A0A0R1RKK5_9LACO</name>
<dbReference type="InterPro" id="IPR036390">
    <property type="entry name" value="WH_DNA-bd_sf"/>
</dbReference>
<evidence type="ECO:0000313" key="2">
    <source>
        <dbReference type="Proteomes" id="UP000051999"/>
    </source>
</evidence>
<dbReference type="STRING" id="1114972.FD35_GL000711"/>
<dbReference type="PATRIC" id="fig|1114972.6.peg.712"/>
<evidence type="ECO:0000313" key="1">
    <source>
        <dbReference type="EMBL" id="KRL54008.1"/>
    </source>
</evidence>